<evidence type="ECO:0000313" key="2">
    <source>
        <dbReference type="EMBL" id="MBK1832904.1"/>
    </source>
</evidence>
<keyword evidence="3" id="KW-1185">Reference proteome</keyword>
<dbReference type="Proteomes" id="UP000604083">
    <property type="component" value="Unassembled WGS sequence"/>
</dbReference>
<protein>
    <submittedName>
        <fullName evidence="2">Uncharacterized protein</fullName>
    </submittedName>
</protein>
<proteinExistence type="predicted"/>
<organism evidence="2 3">
    <name type="scientific">Roseibacillus ishigakijimensis</name>
    <dbReference type="NCBI Taxonomy" id="454146"/>
    <lineage>
        <taxon>Bacteria</taxon>
        <taxon>Pseudomonadati</taxon>
        <taxon>Verrucomicrobiota</taxon>
        <taxon>Verrucomicrobiia</taxon>
        <taxon>Verrucomicrobiales</taxon>
        <taxon>Verrucomicrobiaceae</taxon>
        <taxon>Roseibacillus</taxon>
    </lineage>
</organism>
<sequence length="428" mass="47136">MSKRWLGVGIVLMAVALFLALSGERADSQKVRPLSSHAGKSSQLLTEGRKTAQQSRLDRLRATVEPSPNFEPGTHEVADLVEFTIPELKLEQATFAEALDALLEEYTFISLRTQQEPLDFRPQVPAGLDERQDILMTNRSFSQVLQTLAIAYGVKLTWREDGQFDLVRIEDLAVASEEELVTRTWTVPPTLKTDLHELFFRANEGQFPITSEEQASLDAMFKRLGWLRGAGEQAEFDSSHGMVTVRAAPSALDEIDGFTSSLLRTVFYQQLVVGEMVYAEQEIPALERGFLTREDLQNDFSAEGQVFPLPSVVTAAGPPAEIQSIEGDPNGDWKGLRLSVAAGGFGFGSQGDFRFEYRPGGSPIQLGEGSTFALSSAAVAEYRDIAPPQRHALVERISTDQGYLYLVISSTTIDASGRPKYPEDLVGE</sequence>
<dbReference type="AlphaFoldDB" id="A0A934RK47"/>
<evidence type="ECO:0000256" key="1">
    <source>
        <dbReference type="SAM" id="MobiDB-lite"/>
    </source>
</evidence>
<feature type="region of interest" description="Disordered" evidence="1">
    <location>
        <begin position="30"/>
        <end position="59"/>
    </location>
</feature>
<dbReference type="RefSeq" id="WP_200390339.1">
    <property type="nucleotide sequence ID" value="NZ_JAENIO010000004.1"/>
</dbReference>
<accession>A0A934RK47</accession>
<gene>
    <name evidence="2" type="ORF">JIN78_02420</name>
</gene>
<feature type="compositionally biased region" description="Polar residues" evidence="1">
    <location>
        <begin position="38"/>
        <end position="55"/>
    </location>
</feature>
<evidence type="ECO:0000313" key="3">
    <source>
        <dbReference type="Proteomes" id="UP000604083"/>
    </source>
</evidence>
<reference evidence="2" key="1">
    <citation type="submission" date="2021-01" db="EMBL/GenBank/DDBJ databases">
        <title>Modified the classification status of verrucomicrobia.</title>
        <authorList>
            <person name="Feng X."/>
        </authorList>
    </citation>
    <scope>NUCLEOTIDE SEQUENCE</scope>
    <source>
        <strain evidence="2">KCTC 12986</strain>
    </source>
</reference>
<comment type="caution">
    <text evidence="2">The sequence shown here is derived from an EMBL/GenBank/DDBJ whole genome shotgun (WGS) entry which is preliminary data.</text>
</comment>
<name>A0A934RK47_9BACT</name>
<dbReference type="EMBL" id="JAENIO010000004">
    <property type="protein sequence ID" value="MBK1832904.1"/>
    <property type="molecule type" value="Genomic_DNA"/>
</dbReference>